<dbReference type="EMBL" id="FBYC01000004">
    <property type="protein sequence ID" value="CUX82319.1"/>
    <property type="molecule type" value="Genomic_DNA"/>
</dbReference>
<evidence type="ECO:0000256" key="2">
    <source>
        <dbReference type="SAM" id="SignalP"/>
    </source>
</evidence>
<evidence type="ECO:0000313" key="4">
    <source>
        <dbReference type="EMBL" id="KPP91904.1"/>
    </source>
</evidence>
<sequence length="296" mass="32007">MKHVFLSVLMSMIAPAAFAQSWTHGPDRATAPPPISGTPTGGPNTGGFEIVCHQGEWSLYLFAGVAPERTGSRSPATISVDGQRFETTFEPRPPSADEGLVITPSIIQALKSGNRVEITFPTGGTPYSATFGLRGSSRALGAVEAGCAYPTPITAPQRFRSGIGHSSAEAVALARTILSDDLAQMRLEASKPDIDVEAAWFVDLDDGWRFIIATVGASNFHFGFNGFGTIVLAKPVNQDWQQVGPHAPSFWVAVDTQARSNGWPNLVYQNQRGINQPFVFWQWDGRDYVFSHRVEG</sequence>
<reference evidence="4 5" key="1">
    <citation type="submission" date="2015-09" db="EMBL/GenBank/DDBJ databases">
        <title>Identification and resolution of microdiversity through metagenomic sequencing of parallel consortia.</title>
        <authorList>
            <person name="Nelson W.C."/>
            <person name="Romine M.F."/>
            <person name="Lindemann S.R."/>
        </authorList>
    </citation>
    <scope>NUCLEOTIDE SEQUENCE [LARGE SCALE GENOMIC DNA]</scope>
    <source>
        <strain evidence="4">HL-91</strain>
    </source>
</reference>
<organism evidence="4 5">
    <name type="scientific">Roseibaca calidilacus</name>
    <dbReference type="NCBI Taxonomy" id="1666912"/>
    <lineage>
        <taxon>Bacteria</taxon>
        <taxon>Pseudomonadati</taxon>
        <taxon>Pseudomonadota</taxon>
        <taxon>Alphaproteobacteria</taxon>
        <taxon>Rhodobacterales</taxon>
        <taxon>Paracoccaceae</taxon>
        <taxon>Roseinatronobacter</taxon>
    </lineage>
</organism>
<evidence type="ECO:0000256" key="1">
    <source>
        <dbReference type="SAM" id="MobiDB-lite"/>
    </source>
</evidence>
<dbReference type="Proteomes" id="UP000050413">
    <property type="component" value="Unassembled WGS sequence"/>
</dbReference>
<dbReference type="RefSeq" id="WP_141655946.1">
    <property type="nucleotide sequence ID" value="NZ_FBYC01000004.1"/>
</dbReference>
<evidence type="ECO:0000313" key="3">
    <source>
        <dbReference type="EMBL" id="CUX82319.1"/>
    </source>
</evidence>
<reference evidence="3 6" key="2">
    <citation type="submission" date="2016-01" db="EMBL/GenBank/DDBJ databases">
        <authorList>
            <person name="Varghese N."/>
        </authorList>
    </citation>
    <scope>NUCLEOTIDE SEQUENCE [LARGE SCALE GENOMIC DNA]</scope>
    <source>
        <strain evidence="3 6">HL-91</strain>
    </source>
</reference>
<keyword evidence="6" id="KW-1185">Reference proteome</keyword>
<keyword evidence="2" id="KW-0732">Signal</keyword>
<protein>
    <submittedName>
        <fullName evidence="4">Uncharacterized protein</fullName>
    </submittedName>
</protein>
<feature type="chain" id="PRO_5010168615" evidence="2">
    <location>
        <begin position="20"/>
        <end position="296"/>
    </location>
</feature>
<gene>
    <name evidence="3" type="ORF">Ga0058931_2304</name>
    <name evidence="4" type="ORF">HLUCCA05_01935</name>
</gene>
<evidence type="ECO:0000313" key="5">
    <source>
        <dbReference type="Proteomes" id="UP000050413"/>
    </source>
</evidence>
<dbReference type="Proteomes" id="UP000182045">
    <property type="component" value="Unassembled WGS sequence"/>
</dbReference>
<proteinExistence type="predicted"/>
<dbReference type="AlphaFoldDB" id="A0A0P7W5A6"/>
<feature type="signal peptide" evidence="2">
    <location>
        <begin position="1"/>
        <end position="19"/>
    </location>
</feature>
<name>A0A0P7W5A6_9RHOB</name>
<accession>A0A0P7W5A6</accession>
<dbReference type="EMBL" id="LJSG01000013">
    <property type="protein sequence ID" value="KPP91904.1"/>
    <property type="molecule type" value="Genomic_DNA"/>
</dbReference>
<comment type="caution">
    <text evidence="4">The sequence shown here is derived from an EMBL/GenBank/DDBJ whole genome shotgun (WGS) entry which is preliminary data.</text>
</comment>
<evidence type="ECO:0000313" key="6">
    <source>
        <dbReference type="Proteomes" id="UP000182045"/>
    </source>
</evidence>
<feature type="region of interest" description="Disordered" evidence="1">
    <location>
        <begin position="24"/>
        <end position="45"/>
    </location>
</feature>
<dbReference type="OrthoDB" id="7852590at2"/>